<feature type="compositionally biased region" description="Basic residues" evidence="1">
    <location>
        <begin position="123"/>
        <end position="132"/>
    </location>
</feature>
<feature type="compositionally biased region" description="Basic and acidic residues" evidence="1">
    <location>
        <begin position="133"/>
        <end position="163"/>
    </location>
</feature>
<feature type="compositionally biased region" description="Basic and acidic residues" evidence="1">
    <location>
        <begin position="186"/>
        <end position="205"/>
    </location>
</feature>
<name>A0A6A6D9S6_9PEZI</name>
<sequence length="411" mass="48179">MAQDIDNDDYVANLLRRDAKNTSKKYEMVGLGAFLPRDSTSKAPKPNTRFLRNILRETDSHNAALLAKEAEESRARLKEMNREKERQRDRAGRLTPPDLSEDGDRARSHRKRRRDDSEDEERHRKRERRKRTNRNEEEREYRSRREGEREMNRRGEKSRRYEDTGDEDESQRSRHSRPDRKRERRYRYSSDLEESRTRHKGDSSRSHRRRRSYSNSRSRSASPHSRRHHKPSRRRRHDLRSPRRISTSSELEHSTIESSKQNGRTTLPPASLDSDSDPLEAIVGPLPPPSDPIIRSRGRGAYKANSMAMDARFSSTYDPATDVQVDSDIEDDWGDALEAFRDRQRWKQQGAERLKAAGFTDEQVKKWGEGGERTEGDVVWAKKGEGREWDRGKVMDEDGTVDLKAEWGRLT</sequence>
<evidence type="ECO:0000256" key="1">
    <source>
        <dbReference type="SAM" id="MobiDB-lite"/>
    </source>
</evidence>
<dbReference type="PANTHER" id="PTHR40132">
    <property type="entry name" value="PRE-MRNA-SPLICING FACTOR 38B"/>
    <property type="match status" value="1"/>
</dbReference>
<feature type="compositionally biased region" description="Basic and acidic residues" evidence="1">
    <location>
        <begin position="68"/>
        <end position="92"/>
    </location>
</feature>
<gene>
    <name evidence="2" type="ORF">K469DRAFT_723330</name>
</gene>
<feature type="compositionally biased region" description="Basic residues" evidence="1">
    <location>
        <begin position="224"/>
        <end position="238"/>
    </location>
</feature>
<dbReference type="EMBL" id="ML994713">
    <property type="protein sequence ID" value="KAF2176197.1"/>
    <property type="molecule type" value="Genomic_DNA"/>
</dbReference>
<protein>
    <recommendedName>
        <fullName evidence="4">Pre-mRNA-splicing factor 38B</fullName>
    </recommendedName>
</protein>
<dbReference type="OrthoDB" id="2431475at2759"/>
<feature type="compositionally biased region" description="Basic residues" evidence="1">
    <location>
        <begin position="173"/>
        <end position="185"/>
    </location>
</feature>
<keyword evidence="3" id="KW-1185">Reference proteome</keyword>
<dbReference type="PANTHER" id="PTHR40132:SF1">
    <property type="entry name" value="PRE-MRNA-SPLICING FACTOR 38B"/>
    <property type="match status" value="1"/>
</dbReference>
<evidence type="ECO:0008006" key="4">
    <source>
        <dbReference type="Google" id="ProtNLM"/>
    </source>
</evidence>
<proteinExistence type="predicted"/>
<dbReference type="AlphaFoldDB" id="A0A6A6D9S6"/>
<evidence type="ECO:0000313" key="2">
    <source>
        <dbReference type="EMBL" id="KAF2176197.1"/>
    </source>
</evidence>
<evidence type="ECO:0000313" key="3">
    <source>
        <dbReference type="Proteomes" id="UP000800200"/>
    </source>
</evidence>
<dbReference type="Proteomes" id="UP000800200">
    <property type="component" value="Unassembled WGS sequence"/>
</dbReference>
<accession>A0A6A6D9S6</accession>
<reference evidence="2" key="1">
    <citation type="journal article" date="2020" name="Stud. Mycol.">
        <title>101 Dothideomycetes genomes: a test case for predicting lifestyles and emergence of pathogens.</title>
        <authorList>
            <person name="Haridas S."/>
            <person name="Albert R."/>
            <person name="Binder M."/>
            <person name="Bloem J."/>
            <person name="Labutti K."/>
            <person name="Salamov A."/>
            <person name="Andreopoulos B."/>
            <person name="Baker S."/>
            <person name="Barry K."/>
            <person name="Bills G."/>
            <person name="Bluhm B."/>
            <person name="Cannon C."/>
            <person name="Castanera R."/>
            <person name="Culley D."/>
            <person name="Daum C."/>
            <person name="Ezra D."/>
            <person name="Gonzalez J."/>
            <person name="Henrissat B."/>
            <person name="Kuo A."/>
            <person name="Liang C."/>
            <person name="Lipzen A."/>
            <person name="Lutzoni F."/>
            <person name="Magnuson J."/>
            <person name="Mondo S."/>
            <person name="Nolan M."/>
            <person name="Ohm R."/>
            <person name="Pangilinan J."/>
            <person name="Park H.-J."/>
            <person name="Ramirez L."/>
            <person name="Alfaro M."/>
            <person name="Sun H."/>
            <person name="Tritt A."/>
            <person name="Yoshinaga Y."/>
            <person name="Zwiers L.-H."/>
            <person name="Turgeon B."/>
            <person name="Goodwin S."/>
            <person name="Spatafora J."/>
            <person name="Crous P."/>
            <person name="Grigoriev I."/>
        </authorList>
    </citation>
    <scope>NUCLEOTIDE SEQUENCE</scope>
    <source>
        <strain evidence="2">CBS 207.26</strain>
    </source>
</reference>
<organism evidence="2 3">
    <name type="scientific">Zopfia rhizophila CBS 207.26</name>
    <dbReference type="NCBI Taxonomy" id="1314779"/>
    <lineage>
        <taxon>Eukaryota</taxon>
        <taxon>Fungi</taxon>
        <taxon>Dikarya</taxon>
        <taxon>Ascomycota</taxon>
        <taxon>Pezizomycotina</taxon>
        <taxon>Dothideomycetes</taxon>
        <taxon>Dothideomycetes incertae sedis</taxon>
        <taxon>Zopfiaceae</taxon>
        <taxon>Zopfia</taxon>
    </lineage>
</organism>
<feature type="compositionally biased region" description="Low complexity" evidence="1">
    <location>
        <begin position="213"/>
        <end position="223"/>
    </location>
</feature>
<feature type="region of interest" description="Disordered" evidence="1">
    <location>
        <begin position="65"/>
        <end position="295"/>
    </location>
</feature>
<feature type="compositionally biased region" description="Polar residues" evidence="1">
    <location>
        <begin position="256"/>
        <end position="265"/>
    </location>
</feature>